<accession>A0A0N4YM35</accession>
<dbReference type="Pfam" id="PF10166">
    <property type="entry name" value="DUF2368"/>
    <property type="match status" value="1"/>
</dbReference>
<keyword evidence="2" id="KW-1185">Reference proteome</keyword>
<dbReference type="GO" id="GO:0005886">
    <property type="term" value="C:plasma membrane"/>
    <property type="evidence" value="ECO:0007669"/>
    <property type="project" value="InterPro"/>
</dbReference>
<dbReference type="PANTHER" id="PTHR13411">
    <property type="entry name" value="PLASMINOGEN RECEPTOR (KT)"/>
    <property type="match status" value="1"/>
</dbReference>
<dbReference type="EMBL" id="UYSL01023252">
    <property type="protein sequence ID" value="VDL81930.1"/>
    <property type="molecule type" value="Genomic_DNA"/>
</dbReference>
<proteinExistence type="predicted"/>
<dbReference type="InterPro" id="IPR019319">
    <property type="entry name" value="Plg-R(KT)"/>
</dbReference>
<organism evidence="3">
    <name type="scientific">Nippostrongylus brasiliensis</name>
    <name type="common">Rat hookworm</name>
    <dbReference type="NCBI Taxonomy" id="27835"/>
    <lineage>
        <taxon>Eukaryota</taxon>
        <taxon>Metazoa</taxon>
        <taxon>Ecdysozoa</taxon>
        <taxon>Nematoda</taxon>
        <taxon>Chromadorea</taxon>
        <taxon>Rhabditida</taxon>
        <taxon>Rhabditina</taxon>
        <taxon>Rhabditomorpha</taxon>
        <taxon>Strongyloidea</taxon>
        <taxon>Heligmosomidae</taxon>
        <taxon>Nippostrongylus</taxon>
    </lineage>
</organism>
<evidence type="ECO:0000313" key="1">
    <source>
        <dbReference type="EMBL" id="VDL81930.1"/>
    </source>
</evidence>
<reference evidence="1 2" key="2">
    <citation type="submission" date="2018-11" db="EMBL/GenBank/DDBJ databases">
        <authorList>
            <consortium name="Pathogen Informatics"/>
        </authorList>
    </citation>
    <scope>NUCLEOTIDE SEQUENCE [LARGE SCALE GENOMIC DNA]</scope>
</reference>
<dbReference type="OMA" id="DQLQWEV"/>
<evidence type="ECO:0000313" key="2">
    <source>
        <dbReference type="Proteomes" id="UP000271162"/>
    </source>
</evidence>
<dbReference type="Proteomes" id="UP000271162">
    <property type="component" value="Unassembled WGS sequence"/>
</dbReference>
<name>A0A0N4YM35_NIPBR</name>
<dbReference type="PANTHER" id="PTHR13411:SF6">
    <property type="entry name" value="PLASMINOGEN RECEPTOR (KT)"/>
    <property type="match status" value="1"/>
</dbReference>
<dbReference type="STRING" id="27835.A0A0N4YM35"/>
<protein>
    <submittedName>
        <fullName evidence="3">Glucuronosyltransferase</fullName>
    </submittedName>
</protein>
<sequence>MGQLFSSGGMDRRKATELKIINDDFAILFQIEAEIALKNVQFAEERALKIIQQQEQFMWEFFGASTMIIVLVAAGAATKRKDFAVPIAPLVLGTGYRYDCAFGRNHETVKEAAETLLKKNNPRIQMVGGPLTLKEVDAYRARHFC</sequence>
<evidence type="ECO:0000313" key="3">
    <source>
        <dbReference type="WBParaSite" id="NBR_0001820601-mRNA-1"/>
    </source>
</evidence>
<reference evidence="3" key="1">
    <citation type="submission" date="2017-02" db="UniProtKB">
        <authorList>
            <consortium name="WormBaseParasite"/>
        </authorList>
    </citation>
    <scope>IDENTIFICATION</scope>
</reference>
<dbReference type="AlphaFoldDB" id="A0A0N4YM35"/>
<gene>
    <name evidence="1" type="ORF">NBR_LOCUS18209</name>
</gene>
<dbReference type="WBParaSite" id="NBR_0001820601-mRNA-1">
    <property type="protein sequence ID" value="NBR_0001820601-mRNA-1"/>
    <property type="gene ID" value="NBR_0001820601"/>
</dbReference>